<dbReference type="GO" id="GO:0016758">
    <property type="term" value="F:hexosyltransferase activity"/>
    <property type="evidence" value="ECO:0007669"/>
    <property type="project" value="UniProtKB-ARBA"/>
</dbReference>
<dbReference type="Pfam" id="PF00535">
    <property type="entry name" value="Glycos_transf_2"/>
    <property type="match status" value="1"/>
</dbReference>
<dbReference type="PANTHER" id="PTHR22916">
    <property type="entry name" value="GLYCOSYLTRANSFERASE"/>
    <property type="match status" value="1"/>
</dbReference>
<dbReference type="EMBL" id="JADKGY010000006">
    <property type="protein sequence ID" value="MBK9982493.1"/>
    <property type="molecule type" value="Genomic_DNA"/>
</dbReference>
<dbReference type="SUPFAM" id="SSF53448">
    <property type="entry name" value="Nucleotide-diphospho-sugar transferases"/>
    <property type="match status" value="1"/>
</dbReference>
<protein>
    <submittedName>
        <fullName evidence="2">Glycosyltransferase</fullName>
    </submittedName>
</protein>
<comment type="caution">
    <text evidence="2">The sequence shown here is derived from an EMBL/GenBank/DDBJ whole genome shotgun (WGS) entry which is preliminary data.</text>
</comment>
<evidence type="ECO:0000259" key="1">
    <source>
        <dbReference type="Pfam" id="PF00535"/>
    </source>
</evidence>
<accession>A0A9D7SV09</accession>
<organism evidence="2 3">
    <name type="scientific">Candidatus Opimibacter skivensis</name>
    <dbReference type="NCBI Taxonomy" id="2982028"/>
    <lineage>
        <taxon>Bacteria</taxon>
        <taxon>Pseudomonadati</taxon>
        <taxon>Bacteroidota</taxon>
        <taxon>Saprospiria</taxon>
        <taxon>Saprospirales</taxon>
        <taxon>Saprospiraceae</taxon>
        <taxon>Candidatus Opimibacter</taxon>
    </lineage>
</organism>
<gene>
    <name evidence="2" type="ORF">IPP15_08720</name>
</gene>
<sequence length="264" mass="30609">MINHSFAVMAYNDSPFLPACLDSIKAQTLNSIIYITTSTPSEYIENISKKYGVDLYITEKGLGIAHDWNFSLHQAKTKYVTLAHQDDLYHREYSTSCIKASEKFKDTLICFTGYNEVVDDTKRTRTLLLTVKKFMLRSSMPIHNHIQSEIRKNLLLFAGCPIAAPSVMYNLENLKGFQFSTEFSINMDWDAWCRMARMEGRFVYVKKELLTHRIHPDSATTAGLKENIRQREDLKIFKRFWPGLLANQLVKLYARSYKSNIHKV</sequence>
<reference evidence="2 3" key="1">
    <citation type="submission" date="2020-10" db="EMBL/GenBank/DDBJ databases">
        <title>Connecting structure to function with the recovery of over 1000 high-quality activated sludge metagenome-assembled genomes encoding full-length rRNA genes using long-read sequencing.</title>
        <authorList>
            <person name="Singleton C.M."/>
            <person name="Petriglieri F."/>
            <person name="Kristensen J.M."/>
            <person name="Kirkegaard R.H."/>
            <person name="Michaelsen T.Y."/>
            <person name="Andersen M.H."/>
            <person name="Karst S.M."/>
            <person name="Dueholm M.S."/>
            <person name="Nielsen P.H."/>
            <person name="Albertsen M."/>
        </authorList>
    </citation>
    <scope>NUCLEOTIDE SEQUENCE [LARGE SCALE GENOMIC DNA]</scope>
    <source>
        <strain evidence="2">Ribe_18-Q3-R11-54_MAXAC.273</strain>
    </source>
</reference>
<dbReference type="Proteomes" id="UP000808337">
    <property type="component" value="Unassembled WGS sequence"/>
</dbReference>
<proteinExistence type="predicted"/>
<name>A0A9D7SV09_9BACT</name>
<dbReference type="InterPro" id="IPR029044">
    <property type="entry name" value="Nucleotide-diphossugar_trans"/>
</dbReference>
<evidence type="ECO:0000313" key="3">
    <source>
        <dbReference type="Proteomes" id="UP000808337"/>
    </source>
</evidence>
<dbReference type="AlphaFoldDB" id="A0A9D7SV09"/>
<dbReference type="InterPro" id="IPR001173">
    <property type="entry name" value="Glyco_trans_2-like"/>
</dbReference>
<dbReference type="Gene3D" id="3.90.550.10">
    <property type="entry name" value="Spore Coat Polysaccharide Biosynthesis Protein SpsA, Chain A"/>
    <property type="match status" value="1"/>
</dbReference>
<dbReference type="PANTHER" id="PTHR22916:SF3">
    <property type="entry name" value="UDP-GLCNAC:BETAGAL BETA-1,3-N-ACETYLGLUCOSAMINYLTRANSFERASE-LIKE PROTEIN 1"/>
    <property type="match status" value="1"/>
</dbReference>
<feature type="domain" description="Glycosyltransferase 2-like" evidence="1">
    <location>
        <begin position="5"/>
        <end position="141"/>
    </location>
</feature>
<evidence type="ECO:0000313" key="2">
    <source>
        <dbReference type="EMBL" id="MBK9982493.1"/>
    </source>
</evidence>